<dbReference type="Gene3D" id="3.30.565.10">
    <property type="entry name" value="Histidine kinase-like ATPase, C-terminal domain"/>
    <property type="match status" value="1"/>
</dbReference>
<evidence type="ECO:0000259" key="13">
    <source>
        <dbReference type="PROSITE" id="PS50046"/>
    </source>
</evidence>
<dbReference type="InterPro" id="IPR009219">
    <property type="entry name" value="Bactrphtchr_CheY"/>
</dbReference>
<dbReference type="GO" id="GO:0006355">
    <property type="term" value="P:regulation of DNA-templated transcription"/>
    <property type="evidence" value="ECO:0007669"/>
    <property type="project" value="InterPro"/>
</dbReference>
<evidence type="ECO:0000256" key="6">
    <source>
        <dbReference type="ARBA" id="ARBA00022679"/>
    </source>
</evidence>
<dbReference type="InterPro" id="IPR043150">
    <property type="entry name" value="Phytochrome_PHY_sf"/>
</dbReference>
<evidence type="ECO:0000256" key="11">
    <source>
        <dbReference type="ARBA" id="ARBA00023170"/>
    </source>
</evidence>
<keyword evidence="11" id="KW-0675">Receptor</keyword>
<dbReference type="PRINTS" id="PR01033">
    <property type="entry name" value="PHYTOCHROME"/>
</dbReference>
<dbReference type="Pfam" id="PF07536">
    <property type="entry name" value="HWE_HK"/>
    <property type="match status" value="1"/>
</dbReference>
<dbReference type="Gene3D" id="3.30.450.40">
    <property type="match status" value="1"/>
</dbReference>
<proteinExistence type="predicted"/>
<evidence type="ECO:0000313" key="15">
    <source>
        <dbReference type="EMBL" id="MDQ0316478.1"/>
    </source>
</evidence>
<dbReference type="InterPro" id="IPR001789">
    <property type="entry name" value="Sig_transdc_resp-reg_receiver"/>
</dbReference>
<dbReference type="InterPro" id="IPR013654">
    <property type="entry name" value="PAS_2"/>
</dbReference>
<keyword evidence="6" id="KW-0808">Transferase</keyword>
<keyword evidence="3" id="KW-0600">Photoreceptor protein</keyword>
<dbReference type="PIRSF" id="PIRSF036397">
    <property type="entry name" value="Bactrphtchrm_rec"/>
    <property type="match status" value="1"/>
</dbReference>
<dbReference type="Gene3D" id="3.30.450.20">
    <property type="entry name" value="PAS domain"/>
    <property type="match status" value="1"/>
</dbReference>
<keyword evidence="9" id="KW-0067">ATP-binding</keyword>
<evidence type="ECO:0000256" key="10">
    <source>
        <dbReference type="ARBA" id="ARBA00022991"/>
    </source>
</evidence>
<keyword evidence="10" id="KW-0157">Chromophore</keyword>
<dbReference type="PANTHER" id="PTHR41523:SF7">
    <property type="entry name" value="HISTIDINE KINASE"/>
    <property type="match status" value="1"/>
</dbReference>
<dbReference type="InterPro" id="IPR029016">
    <property type="entry name" value="GAF-like_dom_sf"/>
</dbReference>
<dbReference type="Pfam" id="PF00360">
    <property type="entry name" value="PHY"/>
    <property type="match status" value="1"/>
</dbReference>
<dbReference type="InterPro" id="IPR011006">
    <property type="entry name" value="CheY-like_superfamily"/>
</dbReference>
<keyword evidence="4 12" id="KW-0597">Phosphoprotein</keyword>
<evidence type="ECO:0000256" key="4">
    <source>
        <dbReference type="ARBA" id="ARBA00022553"/>
    </source>
</evidence>
<dbReference type="SMART" id="SM00065">
    <property type="entry name" value="GAF"/>
    <property type="match status" value="1"/>
</dbReference>
<sequence length="847" mass="91949">MWKRETVDLTNCDREPIHIPGSIQPHGCLVACEAATGTIRRASDNAAEMLGADGSLAGRLLGEVIGEAASALVGEGDVTSTETGRPALAFAVPLADGAPFDLAVHRVDDDVVVEFEPSRSAHQPLQLAREMIGRIGAVEEVDRLVDVAADLVHRALGYDRVMIYRFEDDGAGKVVSEVKRADLESFLGQYFPASDIPQQARRLYLKNTIRVISDARFEPVPIRPDLDEAGNPLDLSQAHLRSVSPIHCEYLRNMGVSASMSISVILDGELWGLIACHHYAPRILPMAERAAAEMFGDFFALHLDTQRQRQRLAIAMAARASLDRFLRRASNHSDLEALFAENLGDFARLIPCDGVALWLGGKLHTLGTVPPEDAIPELAAHVGAVAEGRVWATHMLPHELPSSDRYVEAASGVLAIPLSQLPNDYLFFFRRERVQTLDWAGNPEKSYETGVHGDRLTPRKSFAIWKETVRAQSEPWSEAELETAEEARAATVEIVLRHSELLAEERRKSDLRQRMLNQELNHRVKNILAVIKSLVNQPLKDGQAIEDYAGKLKGRIQALSHAHDQVVRGDGGGHLADLLDAELSPYRANETAVRLNGPGVWLDGRAFSVLALVLHELATNAAKYGALSVAEGTVTVEWRLETDGTCRIDWTETGGPPVVKPSRDGFGSALIGRAIPYDLGGESRVVYDQSGVSAYLSIPARHVDVTEAGRRDEGSVAPRSSAPITLSSTTHVLLVEDHMLIALDVEAGLEDQGVESIVTAASASEALEKVRARLPDVAVLDVNLGEETSIPVAEELTRRGVPFLFATGYGDGSMIPSDFAAVPVVRKPYETDALITALSALLAPPAE</sequence>
<feature type="domain" description="Phytochrome chromophore attachment site" evidence="13">
    <location>
        <begin position="140"/>
        <end position="297"/>
    </location>
</feature>
<dbReference type="PANTHER" id="PTHR41523">
    <property type="entry name" value="TWO-COMPONENT SYSTEM SENSOR PROTEIN"/>
    <property type="match status" value="1"/>
</dbReference>
<dbReference type="GO" id="GO:0000160">
    <property type="term" value="P:phosphorelay signal transduction system"/>
    <property type="evidence" value="ECO:0007669"/>
    <property type="project" value="InterPro"/>
</dbReference>
<dbReference type="EC" id="2.7.13.3" evidence="2"/>
<keyword evidence="7" id="KW-0547">Nucleotide-binding</keyword>
<dbReference type="GO" id="GO:0005524">
    <property type="term" value="F:ATP binding"/>
    <property type="evidence" value="ECO:0007669"/>
    <property type="project" value="UniProtKB-KW"/>
</dbReference>
<dbReference type="InterPro" id="IPR013515">
    <property type="entry name" value="Phytochrome_cen-reg"/>
</dbReference>
<dbReference type="InterPro" id="IPR035965">
    <property type="entry name" value="PAS-like_dom_sf"/>
</dbReference>
<dbReference type="GO" id="GO:0009881">
    <property type="term" value="F:photoreceptor activity"/>
    <property type="evidence" value="ECO:0007669"/>
    <property type="project" value="UniProtKB-KW"/>
</dbReference>
<evidence type="ECO:0000256" key="7">
    <source>
        <dbReference type="ARBA" id="ARBA00022741"/>
    </source>
</evidence>
<dbReference type="Pfam" id="PF01590">
    <property type="entry name" value="GAF"/>
    <property type="match status" value="1"/>
</dbReference>
<dbReference type="SMART" id="SM00911">
    <property type="entry name" value="HWE_HK"/>
    <property type="match status" value="1"/>
</dbReference>
<dbReference type="PROSITE" id="PS50110">
    <property type="entry name" value="RESPONSE_REGULATORY"/>
    <property type="match status" value="1"/>
</dbReference>
<dbReference type="AlphaFoldDB" id="A0AAE3VQU3"/>
<keyword evidence="8 15" id="KW-0418">Kinase</keyword>
<evidence type="ECO:0000256" key="2">
    <source>
        <dbReference type="ARBA" id="ARBA00012438"/>
    </source>
</evidence>
<dbReference type="RefSeq" id="WP_306886363.1">
    <property type="nucleotide sequence ID" value="NZ_JAUSUL010000003.1"/>
</dbReference>
<evidence type="ECO:0000256" key="1">
    <source>
        <dbReference type="ARBA" id="ARBA00000085"/>
    </source>
</evidence>
<dbReference type="Gene3D" id="3.40.50.2300">
    <property type="match status" value="1"/>
</dbReference>
<feature type="domain" description="Response regulatory" evidence="14">
    <location>
        <begin position="731"/>
        <end position="842"/>
    </location>
</feature>
<dbReference type="InterPro" id="IPR036890">
    <property type="entry name" value="HATPase_C_sf"/>
</dbReference>
<dbReference type="InterPro" id="IPR011102">
    <property type="entry name" value="Sig_transdc_His_kinase_HWE"/>
</dbReference>
<dbReference type="PROSITE" id="PS50046">
    <property type="entry name" value="PHYTOCHROME_2"/>
    <property type="match status" value="1"/>
</dbReference>
<dbReference type="InterPro" id="IPR001294">
    <property type="entry name" value="Phytochrome"/>
</dbReference>
<gene>
    <name evidence="15" type="ORF">J2S73_002954</name>
</gene>
<dbReference type="Pfam" id="PF00072">
    <property type="entry name" value="Response_reg"/>
    <property type="match status" value="1"/>
</dbReference>
<comment type="caution">
    <text evidence="15">The sequence shown here is derived from an EMBL/GenBank/DDBJ whole genome shotgun (WGS) entry which is preliminary data.</text>
</comment>
<evidence type="ECO:0000313" key="16">
    <source>
        <dbReference type="Proteomes" id="UP001229244"/>
    </source>
</evidence>
<dbReference type="SUPFAM" id="SSF55781">
    <property type="entry name" value="GAF domain-like"/>
    <property type="match status" value="2"/>
</dbReference>
<evidence type="ECO:0000256" key="5">
    <source>
        <dbReference type="ARBA" id="ARBA00022606"/>
    </source>
</evidence>
<evidence type="ECO:0000256" key="3">
    <source>
        <dbReference type="ARBA" id="ARBA00022543"/>
    </source>
</evidence>
<dbReference type="SUPFAM" id="SSF55785">
    <property type="entry name" value="PYP-like sensor domain (PAS domain)"/>
    <property type="match status" value="1"/>
</dbReference>
<comment type="catalytic activity">
    <reaction evidence="1">
        <text>ATP + protein L-histidine = ADP + protein N-phospho-L-histidine.</text>
        <dbReference type="EC" id="2.7.13.3"/>
    </reaction>
</comment>
<keyword evidence="5" id="KW-0716">Sensory transduction</keyword>
<name>A0AAE3VQU3_9HYPH</name>
<reference evidence="15" key="1">
    <citation type="submission" date="2023-07" db="EMBL/GenBank/DDBJ databases">
        <title>Genomic Encyclopedia of Type Strains, Phase IV (KMG-IV): sequencing the most valuable type-strain genomes for metagenomic binning, comparative biology and taxonomic classification.</title>
        <authorList>
            <person name="Goeker M."/>
        </authorList>
    </citation>
    <scope>NUCLEOTIDE SEQUENCE</scope>
    <source>
        <strain evidence="15">DSM 21202</strain>
    </source>
</reference>
<dbReference type="SMART" id="SM00448">
    <property type="entry name" value="REC"/>
    <property type="match status" value="1"/>
</dbReference>
<dbReference type="InterPro" id="IPR016132">
    <property type="entry name" value="Phyto_chromo_attachment"/>
</dbReference>
<dbReference type="InterPro" id="IPR003018">
    <property type="entry name" value="GAF"/>
</dbReference>
<protein>
    <recommendedName>
        <fullName evidence="2">histidine kinase</fullName>
        <ecNumber evidence="2">2.7.13.3</ecNumber>
    </recommendedName>
</protein>
<dbReference type="Gene3D" id="3.30.450.270">
    <property type="match status" value="1"/>
</dbReference>
<evidence type="ECO:0000256" key="9">
    <source>
        <dbReference type="ARBA" id="ARBA00022840"/>
    </source>
</evidence>
<evidence type="ECO:0000256" key="8">
    <source>
        <dbReference type="ARBA" id="ARBA00022777"/>
    </source>
</evidence>
<dbReference type="EMBL" id="JAUSUL010000003">
    <property type="protein sequence ID" value="MDQ0316478.1"/>
    <property type="molecule type" value="Genomic_DNA"/>
</dbReference>
<accession>A0AAE3VQU3</accession>
<keyword evidence="16" id="KW-1185">Reference proteome</keyword>
<dbReference type="GO" id="GO:0004673">
    <property type="term" value="F:protein histidine kinase activity"/>
    <property type="evidence" value="ECO:0007669"/>
    <property type="project" value="UniProtKB-EC"/>
</dbReference>
<dbReference type="SUPFAM" id="SSF52172">
    <property type="entry name" value="CheY-like"/>
    <property type="match status" value="1"/>
</dbReference>
<evidence type="ECO:0000256" key="12">
    <source>
        <dbReference type="PROSITE-ProRule" id="PRU00169"/>
    </source>
</evidence>
<dbReference type="GO" id="GO:0009584">
    <property type="term" value="P:detection of visible light"/>
    <property type="evidence" value="ECO:0007669"/>
    <property type="project" value="InterPro"/>
</dbReference>
<organism evidence="15 16">
    <name type="scientific">Amorphus orientalis</name>
    <dbReference type="NCBI Taxonomy" id="649198"/>
    <lineage>
        <taxon>Bacteria</taxon>
        <taxon>Pseudomonadati</taxon>
        <taxon>Pseudomonadota</taxon>
        <taxon>Alphaproteobacteria</taxon>
        <taxon>Hyphomicrobiales</taxon>
        <taxon>Amorphaceae</taxon>
        <taxon>Amorphus</taxon>
    </lineage>
</organism>
<dbReference type="Proteomes" id="UP001229244">
    <property type="component" value="Unassembled WGS sequence"/>
</dbReference>
<evidence type="ECO:0000259" key="14">
    <source>
        <dbReference type="PROSITE" id="PS50110"/>
    </source>
</evidence>
<feature type="modified residue" description="4-aspartylphosphate" evidence="12">
    <location>
        <position position="781"/>
    </location>
</feature>
<dbReference type="Pfam" id="PF08446">
    <property type="entry name" value="PAS_2"/>
    <property type="match status" value="1"/>
</dbReference>